<dbReference type="SMR" id="A0A3B6KMP5"/>
<feature type="region of interest" description="Disordered" evidence="1">
    <location>
        <begin position="84"/>
        <end position="107"/>
    </location>
</feature>
<dbReference type="GeneID" id="123104606"/>
<evidence type="ECO:0000313" key="2">
    <source>
        <dbReference type="EnsemblPlants" id="TraesCS5A02G329400.1"/>
    </source>
</evidence>
<evidence type="ECO:0000313" key="3">
    <source>
        <dbReference type="Proteomes" id="UP000019116"/>
    </source>
</evidence>
<dbReference type="EnsemblPlants" id="TraesCS5A02G329400.1">
    <property type="protein sequence ID" value="TraesCS5A02G329400.1"/>
    <property type="gene ID" value="TraesCS5A02G329400"/>
</dbReference>
<dbReference type="PANTHER" id="PTHR21551">
    <property type="entry name" value="TOPOISOMERASE II-ASSOCIATED PROTEIN PAT1"/>
    <property type="match status" value="1"/>
</dbReference>
<dbReference type="Gramene" id="TraesCS5A03G0797400.1">
    <property type="protein sequence ID" value="TraesCS5A03G0797400.1.CDS"/>
    <property type="gene ID" value="TraesCS5A03G0797400"/>
</dbReference>
<proteinExistence type="predicted"/>
<dbReference type="Gramene" id="TraesSTA5A03G02699820.1">
    <property type="protein sequence ID" value="TraesSTA5A03G02699820.1"/>
    <property type="gene ID" value="TraesSTA5A03G02699820"/>
</dbReference>
<feature type="compositionally biased region" description="Polar residues" evidence="1">
    <location>
        <begin position="147"/>
        <end position="158"/>
    </location>
</feature>
<dbReference type="Gramene" id="TraesJAG5A03G02710440.1">
    <property type="protein sequence ID" value="TraesJAG5A03G02710440.1"/>
    <property type="gene ID" value="TraesJAG5A03G02710440"/>
</dbReference>
<reference evidence="2" key="1">
    <citation type="submission" date="2018-08" db="EMBL/GenBank/DDBJ databases">
        <authorList>
            <person name="Rossello M."/>
        </authorList>
    </citation>
    <scope>NUCLEOTIDE SEQUENCE [LARGE SCALE GENOMIC DNA]</scope>
    <source>
        <strain evidence="2">cv. Chinese Spring</strain>
    </source>
</reference>
<dbReference type="Gramene" id="TraesJUL5A03G02728070.1">
    <property type="protein sequence ID" value="TraesJUL5A03G02728070.1"/>
    <property type="gene ID" value="TraesJUL5A03G02728070"/>
</dbReference>
<dbReference type="AlphaFoldDB" id="A0A3B6KMP5"/>
<dbReference type="PANTHER" id="PTHR21551:SF9">
    <property type="entry name" value="OS02G0294700 PROTEIN"/>
    <property type="match status" value="1"/>
</dbReference>
<dbReference type="Gramene" id="TraesLAC5A03G02662920.2">
    <property type="protein sequence ID" value="TraesLAC5A03G02662920.2"/>
    <property type="gene ID" value="TraesLAC5A03G02662920"/>
</dbReference>
<dbReference type="Gramene" id="TraesNOR5A03G02732020.1">
    <property type="protein sequence ID" value="TraesNOR5A03G02732020.1"/>
    <property type="gene ID" value="TraesNOR5A03G02732020"/>
</dbReference>
<feature type="region of interest" description="Disordered" evidence="1">
    <location>
        <begin position="129"/>
        <end position="180"/>
    </location>
</feature>
<dbReference type="Gramene" id="TraesRN5A0100811000.1">
    <property type="protein sequence ID" value="TraesRN5A0100811000.1"/>
    <property type="gene ID" value="TraesRN5A0100811000"/>
</dbReference>
<feature type="region of interest" description="Disordered" evidence="1">
    <location>
        <begin position="406"/>
        <end position="428"/>
    </location>
</feature>
<dbReference type="GO" id="GO:0033962">
    <property type="term" value="P:P-body assembly"/>
    <property type="evidence" value="ECO:0000318"/>
    <property type="project" value="GO_Central"/>
</dbReference>
<dbReference type="STRING" id="4565.A0A3B6KMP5"/>
<evidence type="ECO:0008006" key="4">
    <source>
        <dbReference type="Google" id="ProtNLM"/>
    </source>
</evidence>
<dbReference type="Gramene" id="TraesSTA5A03G02699820.3">
    <property type="protein sequence ID" value="TraesSTA5A03G02699820.3"/>
    <property type="gene ID" value="TraesSTA5A03G02699820"/>
</dbReference>
<dbReference type="Gramene" id="TraesLAC5A03G02662920.1">
    <property type="protein sequence ID" value="TraesLAC5A03G02662920.1"/>
    <property type="gene ID" value="TraesLAC5A03G02662920"/>
</dbReference>
<dbReference type="OMA" id="NADWVQE"/>
<protein>
    <recommendedName>
        <fullName evidence="4">mRNA decay factor PAT1 domain-containing protein</fullName>
    </recommendedName>
</protein>
<dbReference type="RefSeq" id="XP_044382416.1">
    <property type="nucleotide sequence ID" value="XM_044526481.1"/>
</dbReference>
<name>A0A3B6KMP5_WHEAT</name>
<dbReference type="Gramene" id="TraesCS5A02G329400.1">
    <property type="protein sequence ID" value="TraesCS5A02G329400.1"/>
    <property type="gene ID" value="TraesCS5A02G329400"/>
</dbReference>
<feature type="compositionally biased region" description="Low complexity" evidence="1">
    <location>
        <begin position="709"/>
        <end position="720"/>
    </location>
</feature>
<gene>
    <name evidence="2" type="primary">LOC123104606</name>
</gene>
<accession>A0A3B6KMP5</accession>
<dbReference type="GO" id="GO:0000932">
    <property type="term" value="C:P-body"/>
    <property type="evidence" value="ECO:0000318"/>
    <property type="project" value="GO_Central"/>
</dbReference>
<keyword evidence="3" id="KW-1185">Reference proteome</keyword>
<feature type="region of interest" description="Disordered" evidence="1">
    <location>
        <begin position="709"/>
        <end position="728"/>
    </location>
</feature>
<dbReference type="Gramene" id="TraesSTA5A03G02699820.2">
    <property type="protein sequence ID" value="TraesSTA5A03G02699820.2"/>
    <property type="gene ID" value="TraesSTA5A03G02699820"/>
</dbReference>
<dbReference type="GO" id="GO:0003723">
    <property type="term" value="F:RNA binding"/>
    <property type="evidence" value="ECO:0000318"/>
    <property type="project" value="GO_Central"/>
</dbReference>
<dbReference type="Proteomes" id="UP000019116">
    <property type="component" value="Chromosome 5A"/>
</dbReference>
<dbReference type="KEGG" id="taes:123104606"/>
<organism evidence="2">
    <name type="scientific">Triticum aestivum</name>
    <name type="common">Wheat</name>
    <dbReference type="NCBI Taxonomy" id="4565"/>
    <lineage>
        <taxon>Eukaryota</taxon>
        <taxon>Viridiplantae</taxon>
        <taxon>Streptophyta</taxon>
        <taxon>Embryophyta</taxon>
        <taxon>Tracheophyta</taxon>
        <taxon>Spermatophyta</taxon>
        <taxon>Magnoliopsida</taxon>
        <taxon>Liliopsida</taxon>
        <taxon>Poales</taxon>
        <taxon>Poaceae</taxon>
        <taxon>BOP clade</taxon>
        <taxon>Pooideae</taxon>
        <taxon>Triticodae</taxon>
        <taxon>Triticeae</taxon>
        <taxon>Triticinae</taxon>
        <taxon>Triticum</taxon>
    </lineage>
</organism>
<evidence type="ECO:0000256" key="1">
    <source>
        <dbReference type="SAM" id="MobiDB-lite"/>
    </source>
</evidence>
<dbReference type="PaxDb" id="4565-Traes_5AL_D3D01F561.1"/>
<sequence length="728" mass="80586">MESGDTKFDASQYAFFGNNVLEEVELGGLDDDDAGDAGLVGPGDEEYTPIYGRDMLEEEGVGSFTGVDDLAGAFSKLTRTVNEPKQSGIVSRGGSLPGQTSTADWAQEAESSYWPTQPALGAEQRLDNKNWWSQPPHPAQFADSRLQRTSSSPQQDAQYNPIEPILGPRPSPLQRMSSYPHQEPQYNNIELIRGNGSRFTPALMQHPNGFMPHQMPPPHQQNGMLPIQHSPPQFSQLHAQMLGAQHSPPQNLPMFGPRHPSPQMMGRFDPNFVMPDLSDPRARSMLHHGRHGPRYPPQGFEPGNMRMDNRWQRFRSKYMSTEEIENIARMQKAATQITDPYIDDYYHQACLARKSAGAQLKHYFCPTLIRDTSSRARSKDEPHAYLQVDALGRLPFSSIRRPRPLLDVEEASEPSDSTTEKSASKSLDQEPMLAARITIEDGLCLLLDVDDIDRLLHFSKQPDGGLQLRNRRQALLEQLAESLQLVDPLTSNKDAPLSQNDDLVFLRIVSLPKGRKLLSRYIDLVTSGSELARIVCMAVFRNLRFIFGNLPSDSSIAGTTTKLVTAVSTCVVRMDLSGLSACLAAVACSSQQPPLRPLGYAAGDGASVIIKSLLDRATELLTDQHVASAYSMQNRTLWQASFDAFFGLLMGYCMSKFDTVVHTVQIQPAAAAVISRETPVELLRASLPHTNEYQRKQLLSFAQRTVPVNSSSSHGSGNVPMASEYVQS</sequence>
<dbReference type="Gramene" id="TraesSYM5A03G02737670.1">
    <property type="protein sequence ID" value="TraesSYM5A03G02737670.1"/>
    <property type="gene ID" value="TraesSYM5A03G02737670"/>
</dbReference>
<reference evidence="2" key="2">
    <citation type="submission" date="2018-10" db="UniProtKB">
        <authorList>
            <consortium name="EnsemblPlants"/>
        </authorList>
    </citation>
    <scope>IDENTIFICATION</scope>
</reference>
<dbReference type="OrthoDB" id="74835at2759"/>
<dbReference type="GO" id="GO:0000290">
    <property type="term" value="P:deadenylation-dependent decapping of nuclear-transcribed mRNA"/>
    <property type="evidence" value="ECO:0000318"/>
    <property type="project" value="GO_Central"/>
</dbReference>
<feature type="compositionally biased region" description="Polar residues" evidence="1">
    <location>
        <begin position="97"/>
        <end position="107"/>
    </location>
</feature>
<dbReference type="Gramene" id="TraesARI5A03G02751010.1">
    <property type="protein sequence ID" value="TraesARI5A03G02751010.1"/>
    <property type="gene ID" value="TraesARI5A03G02751010"/>
</dbReference>
<dbReference type="Gramene" id="TraesKAR5A01G0324730.1">
    <property type="protein sequence ID" value="cds.TraesKAR5A01G0324730.1"/>
    <property type="gene ID" value="TraesKAR5A01G0324730"/>
</dbReference>
<dbReference type="InterPro" id="IPR039900">
    <property type="entry name" value="Pat1-like"/>
</dbReference>